<dbReference type="AlphaFoldDB" id="A0A0F9FKB1"/>
<evidence type="ECO:0000313" key="1">
    <source>
        <dbReference type="EMBL" id="KKL78906.1"/>
    </source>
</evidence>
<gene>
    <name evidence="1" type="ORF">LCGC14_2020180</name>
</gene>
<sequence>MEKKKYERDYKMEKFVITSETIKDFAIMDNRRQISEMHSRQIHGAILSGKNPIGILIVNKKKGKIRIIDGNHRIEAVKKFYGYRKTHKDVKIECTLKVYENLDEDQEKQIYADEARRKNESHEDRLNMYKDDIIFWKILQEGARGFPCRVTIYPSAKALKFRNIIDALCVSKRDHSKGYSPIYLRKEELVGFAQDLLWDDFLLMKDFMGMFLGVYGDVSKNNILCSKQAFIPLFDIYAKNRNGFSKEKMADRFGRILGKSDILMQINMGTGRETQIKMRELMVAHMNHGVHKRLFI</sequence>
<accession>A0A0F9FKB1</accession>
<dbReference type="EMBL" id="LAZR01023319">
    <property type="protein sequence ID" value="KKL78906.1"/>
    <property type="molecule type" value="Genomic_DNA"/>
</dbReference>
<reference evidence="1" key="1">
    <citation type="journal article" date="2015" name="Nature">
        <title>Complex archaea that bridge the gap between prokaryotes and eukaryotes.</title>
        <authorList>
            <person name="Spang A."/>
            <person name="Saw J.H."/>
            <person name="Jorgensen S.L."/>
            <person name="Zaremba-Niedzwiedzka K."/>
            <person name="Martijn J."/>
            <person name="Lind A.E."/>
            <person name="van Eijk R."/>
            <person name="Schleper C."/>
            <person name="Guy L."/>
            <person name="Ettema T.J."/>
        </authorList>
    </citation>
    <scope>NUCLEOTIDE SEQUENCE</scope>
</reference>
<organism evidence="1">
    <name type="scientific">marine sediment metagenome</name>
    <dbReference type="NCBI Taxonomy" id="412755"/>
    <lineage>
        <taxon>unclassified sequences</taxon>
        <taxon>metagenomes</taxon>
        <taxon>ecological metagenomes</taxon>
    </lineage>
</organism>
<comment type="caution">
    <text evidence="1">The sequence shown here is derived from an EMBL/GenBank/DDBJ whole genome shotgun (WGS) entry which is preliminary data.</text>
</comment>
<evidence type="ECO:0008006" key="2">
    <source>
        <dbReference type="Google" id="ProtNLM"/>
    </source>
</evidence>
<protein>
    <recommendedName>
        <fullName evidence="2">ParB/Sulfiredoxin domain-containing protein</fullName>
    </recommendedName>
</protein>
<name>A0A0F9FKB1_9ZZZZ</name>
<proteinExistence type="predicted"/>